<dbReference type="Pfam" id="PF07963">
    <property type="entry name" value="N_methyl"/>
    <property type="match status" value="1"/>
</dbReference>
<dbReference type="NCBIfam" id="TIGR02532">
    <property type="entry name" value="IV_pilin_GFxxxE"/>
    <property type="match status" value="1"/>
</dbReference>
<dbReference type="Pfam" id="PF16074">
    <property type="entry name" value="PilW"/>
    <property type="match status" value="1"/>
</dbReference>
<dbReference type="PROSITE" id="PS00409">
    <property type="entry name" value="PROKAR_NTER_METHYL"/>
    <property type="match status" value="1"/>
</dbReference>
<keyword evidence="1" id="KW-0812">Transmembrane</keyword>
<dbReference type="Proteomes" id="UP000092508">
    <property type="component" value="Unassembled WGS sequence"/>
</dbReference>
<keyword evidence="1" id="KW-0472">Membrane</keyword>
<name>A0A1B8Q9U8_9GAMM</name>
<evidence type="ECO:0008006" key="4">
    <source>
        <dbReference type="Google" id="ProtNLM"/>
    </source>
</evidence>
<sequence>MQYISEQGFTLVELMIALILGLLISAAALQILYTNQVSANIQKAGAKVIETNTFGQDFFTKQLRRANQGSTSFKLNHTTAQGGVVLTAPDDLKKFGNTVKIKDKNGKYIKDKDGNDIKVTVASNLRGLSKSGQQIPLDLLTVAQSLKSASNTTVANSDQLTIQYQMPFDGYRDCQGRNVRKGDYVIERYFVREDDNKQLGLACASAIYTYDETKAKKDATNQNAIDIDKYTKPDTTGGTSDLAGNGEIIIPNVDYFRVLLGVSDRDDFATKPQNYKLKYMPIPAHGDLATALDNKRIVNLQASILVRSSDSVTAAQDPEFQILDKTVKLKEPYSKDGKMRRVLTSTVLFRNARGTVDAS</sequence>
<comment type="caution">
    <text evidence="2">The sequence shown here is derived from an EMBL/GenBank/DDBJ whole genome shotgun (WGS) entry which is preliminary data.</text>
</comment>
<evidence type="ECO:0000313" key="3">
    <source>
        <dbReference type="Proteomes" id="UP000092508"/>
    </source>
</evidence>
<proteinExistence type="predicted"/>
<reference evidence="2 3" key="1">
    <citation type="submission" date="2016-06" db="EMBL/GenBank/DDBJ databases">
        <title>Draft genome of Moraxella atlantae CCUG 66109.</title>
        <authorList>
            <person name="Salva-Serra F."/>
            <person name="Engstrom-Jakobsson H."/>
            <person name="Thorell K."/>
            <person name="Gonzales-Siles L."/>
            <person name="Karlsson R."/>
            <person name="Boulund F."/>
            <person name="Engstrand L."/>
            <person name="Kristiansson E."/>
            <person name="Moore E."/>
        </authorList>
    </citation>
    <scope>NUCLEOTIDE SEQUENCE [LARGE SCALE GENOMIC DNA]</scope>
    <source>
        <strain evidence="2 3">CCUG 66109</strain>
    </source>
</reference>
<accession>A0A1B8Q9U8</accession>
<protein>
    <recommendedName>
        <fullName evidence="4">Tfp pilus assembly protein PilW</fullName>
    </recommendedName>
</protein>
<dbReference type="OrthoDB" id="6712892at2"/>
<dbReference type="InterPro" id="IPR032092">
    <property type="entry name" value="PilW"/>
</dbReference>
<dbReference type="RefSeq" id="WP_067238148.1">
    <property type="nucleotide sequence ID" value="NZ_LZMZ01000037.1"/>
</dbReference>
<gene>
    <name evidence="2" type="ORF">A9308_09515</name>
</gene>
<dbReference type="AlphaFoldDB" id="A0A1B8Q9U8"/>
<dbReference type="GO" id="GO:0043683">
    <property type="term" value="P:type IV pilus assembly"/>
    <property type="evidence" value="ECO:0007669"/>
    <property type="project" value="InterPro"/>
</dbReference>
<evidence type="ECO:0000256" key="1">
    <source>
        <dbReference type="SAM" id="Phobius"/>
    </source>
</evidence>
<dbReference type="STRING" id="34059.A9308_09515"/>
<dbReference type="EMBL" id="LZMZ01000037">
    <property type="protein sequence ID" value="OBX75852.1"/>
    <property type="molecule type" value="Genomic_DNA"/>
</dbReference>
<keyword evidence="1" id="KW-1133">Transmembrane helix</keyword>
<dbReference type="InterPro" id="IPR012902">
    <property type="entry name" value="N_methyl_site"/>
</dbReference>
<feature type="transmembrane region" description="Helical" evidence="1">
    <location>
        <begin position="12"/>
        <end position="33"/>
    </location>
</feature>
<organism evidence="2 3">
    <name type="scientific">Faucicola atlantae</name>
    <dbReference type="NCBI Taxonomy" id="34059"/>
    <lineage>
        <taxon>Bacteria</taxon>
        <taxon>Pseudomonadati</taxon>
        <taxon>Pseudomonadota</taxon>
        <taxon>Gammaproteobacteria</taxon>
        <taxon>Moraxellales</taxon>
        <taxon>Moraxellaceae</taxon>
        <taxon>Faucicola</taxon>
    </lineage>
</organism>
<evidence type="ECO:0000313" key="2">
    <source>
        <dbReference type="EMBL" id="OBX75852.1"/>
    </source>
</evidence>